<dbReference type="SUPFAM" id="SSF160104">
    <property type="entry name" value="Acetoacetate decarboxylase-like"/>
    <property type="match status" value="1"/>
</dbReference>
<reference evidence="1" key="1">
    <citation type="submission" date="2024-07" db="EMBL/GenBank/DDBJ databases">
        <title>Identification and characteristics of an arsenic-resistant bacterial isolate, which belongs to a novel species.</title>
        <authorList>
            <person name="Juszczyk A."/>
            <person name="Kowalczyk A."/>
            <person name="Was K."/>
            <person name="Kosowicz W."/>
            <person name="Budzyn A."/>
            <person name="Latowski D."/>
        </authorList>
    </citation>
    <scope>NUCLEOTIDE SEQUENCE</scope>
    <source>
        <strain evidence="1">As8PL</strain>
    </source>
</reference>
<dbReference type="AlphaFoldDB" id="A0AB39BVD2"/>
<dbReference type="InterPro" id="IPR023375">
    <property type="entry name" value="ADC_dom_sf"/>
</dbReference>
<dbReference type="InterPro" id="IPR018644">
    <property type="entry name" value="DUF2071"/>
</dbReference>
<dbReference type="Pfam" id="PF09844">
    <property type="entry name" value="DUF2071"/>
    <property type="match status" value="1"/>
</dbReference>
<proteinExistence type="predicted"/>
<evidence type="ECO:0000313" key="1">
    <source>
        <dbReference type="EMBL" id="XDI37266.1"/>
    </source>
</evidence>
<protein>
    <submittedName>
        <fullName evidence="1">DUF2071 domain-containing protein</fullName>
    </submittedName>
</protein>
<dbReference type="EMBL" id="CP162551">
    <property type="protein sequence ID" value="XDI37266.1"/>
    <property type="molecule type" value="Genomic_DNA"/>
</dbReference>
<organism evidence="1">
    <name type="scientific">Alkalihalophilus sp. As8PL</name>
    <dbReference type="NCBI Taxonomy" id="3237103"/>
    <lineage>
        <taxon>Bacteria</taxon>
        <taxon>Bacillati</taxon>
        <taxon>Bacillota</taxon>
        <taxon>Bacilli</taxon>
        <taxon>Bacillales</taxon>
        <taxon>Bacillaceae</taxon>
        <taxon>Alkalihalophilus</taxon>
    </lineage>
</organism>
<dbReference type="PANTHER" id="PTHR39186:SF1">
    <property type="entry name" value="DUF2071 DOMAIN-CONTAINING PROTEIN"/>
    <property type="match status" value="1"/>
</dbReference>
<sequence>MLKKDETALVSMNWENVLFAHWAMNPEVVQKQLPKGIKVDTYNGKAYIGVVAFLMNKIHPTILPEMISFSLPEINVRTYVEVDGKKGVLFFSLDTDSRVSVLGANVFVDMPYFYSDIHMETKEGQVFFESKRESSEAIFKGNYLPTGKIFKAEKDSLEFWLTERYRLYQTKKNGEIQYGNIKHEQWPLQYATLSVEKNTLVEAADFNLPNSQPHLLYSPKVSVDIGQIKKY</sequence>
<accession>A0AB39BVD2</accession>
<dbReference type="RefSeq" id="WP_368504627.1">
    <property type="nucleotide sequence ID" value="NZ_CP162551.1"/>
</dbReference>
<name>A0AB39BVD2_9BACI</name>
<dbReference type="PANTHER" id="PTHR39186">
    <property type="entry name" value="DUF2071 FAMILY PROTEIN"/>
    <property type="match status" value="1"/>
</dbReference>
<gene>
    <name evidence="1" type="ORF">AB3N04_02820</name>
</gene>